<sequence>MPKVLFEVRNRELLAAPGDRAHLLSVAETARLRPPQPPAARRSAV</sequence>
<protein>
    <submittedName>
        <fullName evidence="1">Uncharacterized protein</fullName>
    </submittedName>
</protein>
<gene>
    <name evidence="1" type="ORF">OHT53_00900</name>
</gene>
<evidence type="ECO:0000313" key="1">
    <source>
        <dbReference type="EMBL" id="WUN84750.1"/>
    </source>
</evidence>
<proteinExistence type="predicted"/>
<dbReference type="RefSeq" id="WP_328733665.1">
    <property type="nucleotide sequence ID" value="NZ_CP108038.1"/>
</dbReference>
<dbReference type="EMBL" id="CP108038">
    <property type="protein sequence ID" value="WUN84750.1"/>
    <property type="molecule type" value="Genomic_DNA"/>
</dbReference>
<name>A0ABZ1QR01_9ACTN</name>
<keyword evidence="2" id="KW-1185">Reference proteome</keyword>
<dbReference type="Proteomes" id="UP001432071">
    <property type="component" value="Chromosome"/>
</dbReference>
<evidence type="ECO:0000313" key="2">
    <source>
        <dbReference type="Proteomes" id="UP001432071"/>
    </source>
</evidence>
<organism evidence="1 2">
    <name type="scientific">Streptomyces bobili</name>
    <dbReference type="NCBI Taxonomy" id="67280"/>
    <lineage>
        <taxon>Bacteria</taxon>
        <taxon>Bacillati</taxon>
        <taxon>Actinomycetota</taxon>
        <taxon>Actinomycetes</taxon>
        <taxon>Kitasatosporales</taxon>
        <taxon>Streptomycetaceae</taxon>
        <taxon>Streptomyces</taxon>
    </lineage>
</organism>
<accession>A0ABZ1QR01</accession>
<dbReference type="GeneID" id="93759479"/>
<reference evidence="1" key="1">
    <citation type="submission" date="2022-10" db="EMBL/GenBank/DDBJ databases">
        <title>The complete genomes of actinobacterial strains from the NBC collection.</title>
        <authorList>
            <person name="Joergensen T.S."/>
            <person name="Alvarez Arevalo M."/>
            <person name="Sterndorff E.B."/>
            <person name="Faurdal D."/>
            <person name="Vuksanovic O."/>
            <person name="Mourched A.-S."/>
            <person name="Charusanti P."/>
            <person name="Shaw S."/>
            <person name="Blin K."/>
            <person name="Weber T."/>
        </authorList>
    </citation>
    <scope>NUCLEOTIDE SEQUENCE</scope>
    <source>
        <strain evidence="1">NBC_00302</strain>
    </source>
</reference>